<dbReference type="RefSeq" id="XP_060292378.1">
    <property type="nucleotide sequence ID" value="XM_060434768.1"/>
</dbReference>
<dbReference type="GeneID" id="85318038"/>
<dbReference type="Proteomes" id="UP001172101">
    <property type="component" value="Unassembled WGS sequence"/>
</dbReference>
<feature type="region of interest" description="Disordered" evidence="1">
    <location>
        <begin position="214"/>
        <end position="245"/>
    </location>
</feature>
<protein>
    <submittedName>
        <fullName evidence="2">Uncharacterized protein</fullName>
    </submittedName>
</protein>
<feature type="region of interest" description="Disordered" evidence="1">
    <location>
        <begin position="39"/>
        <end position="193"/>
    </location>
</feature>
<evidence type="ECO:0000313" key="2">
    <source>
        <dbReference type="EMBL" id="KAK0709074.1"/>
    </source>
</evidence>
<feature type="compositionally biased region" description="Polar residues" evidence="1">
    <location>
        <begin position="68"/>
        <end position="82"/>
    </location>
</feature>
<feature type="compositionally biased region" description="Pro residues" evidence="1">
    <location>
        <begin position="174"/>
        <end position="185"/>
    </location>
</feature>
<reference evidence="2" key="1">
    <citation type="submission" date="2023-06" db="EMBL/GenBank/DDBJ databases">
        <title>Genome-scale phylogeny and comparative genomics of the fungal order Sordariales.</title>
        <authorList>
            <consortium name="Lawrence Berkeley National Laboratory"/>
            <person name="Hensen N."/>
            <person name="Bonometti L."/>
            <person name="Westerberg I."/>
            <person name="Brannstrom I.O."/>
            <person name="Guillou S."/>
            <person name="Cros-Aarteil S."/>
            <person name="Calhoun S."/>
            <person name="Haridas S."/>
            <person name="Kuo A."/>
            <person name="Mondo S."/>
            <person name="Pangilinan J."/>
            <person name="Riley R."/>
            <person name="LaButti K."/>
            <person name="Andreopoulos B."/>
            <person name="Lipzen A."/>
            <person name="Chen C."/>
            <person name="Yanf M."/>
            <person name="Daum C."/>
            <person name="Ng V."/>
            <person name="Clum A."/>
            <person name="Steindorff A."/>
            <person name="Ohm R."/>
            <person name="Martin F."/>
            <person name="Silar P."/>
            <person name="Natvig D."/>
            <person name="Lalanne C."/>
            <person name="Gautier V."/>
            <person name="Ament-velasquez S.L."/>
            <person name="Kruys A."/>
            <person name="Hutchinson M.I."/>
            <person name="Powell A.J."/>
            <person name="Barry K."/>
            <person name="Miller A.N."/>
            <person name="Grigoriev I.V."/>
            <person name="Debuchy R."/>
            <person name="Gladieux P."/>
            <person name="Thoren M.H."/>
            <person name="Johannesson H."/>
        </authorList>
    </citation>
    <scope>NUCLEOTIDE SEQUENCE</scope>
    <source>
        <strain evidence="2">SMH2392-1A</strain>
    </source>
</reference>
<feature type="compositionally biased region" description="Gly residues" evidence="1">
    <location>
        <begin position="222"/>
        <end position="238"/>
    </location>
</feature>
<feature type="compositionally biased region" description="Low complexity" evidence="1">
    <location>
        <begin position="111"/>
        <end position="130"/>
    </location>
</feature>
<accession>A0AA40A4F6</accession>
<evidence type="ECO:0000313" key="3">
    <source>
        <dbReference type="Proteomes" id="UP001172101"/>
    </source>
</evidence>
<sequence length="350" mass="35924">MSGFPDRIKQKLGGAGEGTGIRGQIKSLVGRGDDLEQVHRAGHVAQPLSSLRDPASFPPPPRHIGRRATTTSNINAPSLTQASSPSLTYPSKSPPPTYYSPRAAADDDYDGSASASGSIASWLSQTSTGGPPLPPRLPPRSSTVSGGGASPPPPPPQRPAWLALPGRRSAAPEPSSPPLLPPPLTSPSTLNQGAIGRLGAAGISVPAFGIGPGTASPSSTANGGGGGSDGGGGGGGGTTWKQKQNALRTASALQKEPSKVSLAELQSAGSTFQNFSQRHGDQVAAGLRTAGNLRDNARTDFFEARILKGARPTGQCLFLLLFYFLEADRSASQIRTGQKNQPNKHRTSIL</sequence>
<proteinExistence type="predicted"/>
<feature type="region of interest" description="Disordered" evidence="1">
    <location>
        <begin position="1"/>
        <end position="23"/>
    </location>
</feature>
<gene>
    <name evidence="2" type="ORF">B0T26DRAFT_393302</name>
</gene>
<keyword evidence="3" id="KW-1185">Reference proteome</keyword>
<dbReference type="EMBL" id="JAUIRO010000006">
    <property type="protein sequence ID" value="KAK0709074.1"/>
    <property type="molecule type" value="Genomic_DNA"/>
</dbReference>
<evidence type="ECO:0000256" key="1">
    <source>
        <dbReference type="SAM" id="MobiDB-lite"/>
    </source>
</evidence>
<name>A0AA40A4F6_9PEZI</name>
<dbReference type="AlphaFoldDB" id="A0AA40A4F6"/>
<comment type="caution">
    <text evidence="2">The sequence shown here is derived from an EMBL/GenBank/DDBJ whole genome shotgun (WGS) entry which is preliminary data.</text>
</comment>
<organism evidence="2 3">
    <name type="scientific">Lasiosphaeria miniovina</name>
    <dbReference type="NCBI Taxonomy" id="1954250"/>
    <lineage>
        <taxon>Eukaryota</taxon>
        <taxon>Fungi</taxon>
        <taxon>Dikarya</taxon>
        <taxon>Ascomycota</taxon>
        <taxon>Pezizomycotina</taxon>
        <taxon>Sordariomycetes</taxon>
        <taxon>Sordariomycetidae</taxon>
        <taxon>Sordariales</taxon>
        <taxon>Lasiosphaeriaceae</taxon>
        <taxon>Lasiosphaeria</taxon>
    </lineage>
</organism>